<dbReference type="Gene3D" id="3.30.390.30">
    <property type="match status" value="1"/>
</dbReference>
<sequence>MTPRIVIVGGSLGGLRAAEQLRVHGWSGELTVVGAEAHLPYNRPPLSKNVLVASDASALGATELVNYPGVALRRRAHVEDVSWMTGTEVTGAVLADHVVHTADGRTLAYDGLVVATGLRPRRLPIDGFGSQRHVLRTLDDAIALRAQLTAGASVVVVGGGFIGCEVAASARRAGCRVTVVEPFAAPMLRPLGSELARTLQIFHEEQGVAFELGRSVSALVGRSSEPETLGTVVLDDGTELAADVLVEAVGSRPNVEWLDGNGLDLSDGVLCDNLMRVEGRDEVVAVGDVARFPNPRFDSTPRRVEHWCVPSDTAQRAAMTLIRGVSPAESGYGDLAPFAPLPAFWSDQFDVRIQGFGRTEHADRIEVLEGGFTPGWASDGVVVGYFRESTMTGVVIAGGTPAQRLRHKALLEAVG</sequence>
<gene>
    <name evidence="6" type="ORF">R1CP_37990</name>
</gene>
<dbReference type="Proteomes" id="UP000186108">
    <property type="component" value="Plasmid pR1CP1"/>
</dbReference>
<dbReference type="PANTHER" id="PTHR43557:SF2">
    <property type="entry name" value="RIESKE DOMAIN-CONTAINING PROTEIN-RELATED"/>
    <property type="match status" value="1"/>
</dbReference>
<dbReference type="EMBL" id="CP009112">
    <property type="protein sequence ID" value="ANS32197.1"/>
    <property type="molecule type" value="Genomic_DNA"/>
</dbReference>
<dbReference type="PANTHER" id="PTHR43557">
    <property type="entry name" value="APOPTOSIS-INDUCING FACTOR 1"/>
    <property type="match status" value="1"/>
</dbReference>
<dbReference type="Gene3D" id="3.50.50.60">
    <property type="entry name" value="FAD/NAD(P)-binding domain"/>
    <property type="match status" value="2"/>
</dbReference>
<dbReference type="RefSeq" id="WP_065493641.1">
    <property type="nucleotide sequence ID" value="NZ_CP009112.1"/>
</dbReference>
<dbReference type="GO" id="GO:0005737">
    <property type="term" value="C:cytoplasm"/>
    <property type="evidence" value="ECO:0007669"/>
    <property type="project" value="TreeGrafter"/>
</dbReference>
<dbReference type="PRINTS" id="PR00411">
    <property type="entry name" value="PNDRDTASEI"/>
</dbReference>
<dbReference type="InterPro" id="IPR016156">
    <property type="entry name" value="FAD/NAD-linked_Rdtase_dimer_sf"/>
</dbReference>
<comment type="cofactor">
    <cofactor evidence="1">
        <name>FAD</name>
        <dbReference type="ChEBI" id="CHEBI:57692"/>
    </cofactor>
</comment>
<evidence type="ECO:0000256" key="3">
    <source>
        <dbReference type="ARBA" id="ARBA00022827"/>
    </source>
</evidence>
<keyword evidence="4" id="KW-0560">Oxidoreductase</keyword>
<dbReference type="SUPFAM" id="SSF51905">
    <property type="entry name" value="FAD/NAD(P)-binding domain"/>
    <property type="match status" value="2"/>
</dbReference>
<dbReference type="AlphaFoldDB" id="A0A1B1KHW9"/>
<keyword evidence="6" id="KW-0223">Dioxygenase</keyword>
<dbReference type="SUPFAM" id="SSF55424">
    <property type="entry name" value="FAD/NAD-linked reductases, dimerisation (C-terminal) domain"/>
    <property type="match status" value="1"/>
</dbReference>
<keyword evidence="3" id="KW-0274">FAD</keyword>
<reference evidence="6 7" key="1">
    <citation type="submission" date="2014-07" db="EMBL/GenBank/DDBJ databases">
        <authorList>
            <person name="Zhang J.E."/>
            <person name="Yang H."/>
            <person name="Guo J."/>
            <person name="Deng Z."/>
            <person name="Luo H."/>
            <person name="Luo M."/>
            <person name="Zhao B."/>
        </authorList>
    </citation>
    <scope>NUCLEOTIDE SEQUENCE [LARGE SCALE GENOMIC DNA]</scope>
    <source>
        <strain evidence="6 7">1CP</strain>
        <plasmid evidence="7">Plasmid pr1cp1</plasmid>
    </source>
</reference>
<evidence type="ECO:0000256" key="1">
    <source>
        <dbReference type="ARBA" id="ARBA00001974"/>
    </source>
</evidence>
<evidence type="ECO:0000256" key="2">
    <source>
        <dbReference type="ARBA" id="ARBA00022630"/>
    </source>
</evidence>
<evidence type="ECO:0000313" key="7">
    <source>
        <dbReference type="Proteomes" id="UP000186108"/>
    </source>
</evidence>
<dbReference type="GO" id="GO:0051213">
    <property type="term" value="F:dioxygenase activity"/>
    <property type="evidence" value="ECO:0007669"/>
    <property type="project" value="UniProtKB-KW"/>
</dbReference>
<proteinExistence type="predicted"/>
<dbReference type="InterPro" id="IPR023753">
    <property type="entry name" value="FAD/NAD-binding_dom"/>
</dbReference>
<evidence type="ECO:0000256" key="4">
    <source>
        <dbReference type="ARBA" id="ARBA00023002"/>
    </source>
</evidence>
<keyword evidence="6" id="KW-0614">Plasmid</keyword>
<dbReference type="InterPro" id="IPR036188">
    <property type="entry name" value="FAD/NAD-bd_sf"/>
</dbReference>
<evidence type="ECO:0000313" key="6">
    <source>
        <dbReference type="EMBL" id="ANS32197.1"/>
    </source>
</evidence>
<dbReference type="InterPro" id="IPR050446">
    <property type="entry name" value="FAD-oxidoreductase/Apoptosis"/>
</dbReference>
<dbReference type="GO" id="GO:0016651">
    <property type="term" value="F:oxidoreductase activity, acting on NAD(P)H"/>
    <property type="evidence" value="ECO:0007669"/>
    <property type="project" value="TreeGrafter"/>
</dbReference>
<dbReference type="Pfam" id="PF07992">
    <property type="entry name" value="Pyr_redox_2"/>
    <property type="match status" value="1"/>
</dbReference>
<name>A0A1B1KHW9_RHOOP</name>
<dbReference type="PATRIC" id="fig|37919.13.peg.8002"/>
<geneLocation type="plasmid" evidence="7">
    <name>pr1cp1</name>
</geneLocation>
<organism evidence="6 7">
    <name type="scientific">Rhodococcus opacus</name>
    <name type="common">Nocardia opaca</name>
    <dbReference type="NCBI Taxonomy" id="37919"/>
    <lineage>
        <taxon>Bacteria</taxon>
        <taxon>Bacillati</taxon>
        <taxon>Actinomycetota</taxon>
        <taxon>Actinomycetes</taxon>
        <taxon>Mycobacteriales</taxon>
        <taxon>Nocardiaceae</taxon>
        <taxon>Rhodococcus</taxon>
    </lineage>
</organism>
<evidence type="ECO:0000259" key="5">
    <source>
        <dbReference type="Pfam" id="PF07992"/>
    </source>
</evidence>
<protein>
    <submittedName>
        <fullName evidence="6">Anthranilate dioxygenase reductase</fullName>
    </submittedName>
</protein>
<keyword evidence="2" id="KW-0285">Flavoprotein</keyword>
<feature type="domain" description="FAD/NAD(P)-binding" evidence="5">
    <location>
        <begin position="4"/>
        <end position="301"/>
    </location>
</feature>
<dbReference type="PRINTS" id="PR00368">
    <property type="entry name" value="FADPNR"/>
</dbReference>
<accession>A0A1B1KHW9</accession>